<keyword evidence="12 14" id="KW-0535">Nitrogen fixation</keyword>
<comment type="function">
    <text evidence="1 15">This molybdenum-iron protein is part of the nitrogenase complex that catalyzes the key enzymatic reactions in nitrogen fixation.</text>
</comment>
<protein>
    <recommendedName>
        <fullName evidence="5 15">Nitrogenase molybdenum-iron protein beta chain</fullName>
        <ecNumber evidence="4 15">1.18.6.1</ecNumber>
    </recommendedName>
    <alternativeName>
        <fullName evidence="15">Dinitrogenase</fullName>
    </alternativeName>
</protein>
<dbReference type="GO" id="GO:0051536">
    <property type="term" value="F:iron-sulfur cluster binding"/>
    <property type="evidence" value="ECO:0007669"/>
    <property type="project" value="UniProtKB-KW"/>
</dbReference>
<dbReference type="CDD" id="cd01974">
    <property type="entry name" value="Nitrogenase_MoFe_beta"/>
    <property type="match status" value="1"/>
</dbReference>
<comment type="subunit">
    <text evidence="3 15">Tetramer of two alpha and two beta chains. Forms complex with the iron protein (nitrogenase component 2).</text>
</comment>
<evidence type="ECO:0000256" key="13">
    <source>
        <dbReference type="ARBA" id="ARBA00047967"/>
    </source>
</evidence>
<evidence type="ECO:0000256" key="8">
    <source>
        <dbReference type="ARBA" id="ARBA00022840"/>
    </source>
</evidence>
<dbReference type="HOGENOM" id="CLU_025876_2_0_9"/>
<dbReference type="NCBIfam" id="TIGR01286">
    <property type="entry name" value="nifK"/>
    <property type="match status" value="1"/>
</dbReference>
<evidence type="ECO:0000259" key="16">
    <source>
        <dbReference type="Pfam" id="PF00148"/>
    </source>
</evidence>
<dbReference type="EC" id="1.18.6.1" evidence="4 15"/>
<keyword evidence="18" id="KW-1185">Reference proteome</keyword>
<name>F0SYJ7_SYNGF</name>
<evidence type="ECO:0000313" key="17">
    <source>
        <dbReference type="EMBL" id="ADY57109.1"/>
    </source>
</evidence>
<reference evidence="17 18" key="1">
    <citation type="journal article" date="2011" name="Stand. Genomic Sci.">
        <title>Complete genome sequence of Syntrophobotulus glycolicus type strain (FlGlyR).</title>
        <authorList>
            <person name="Han C."/>
            <person name="Mwirichia R."/>
            <person name="Chertkov O."/>
            <person name="Held B."/>
            <person name="Lapidus A."/>
            <person name="Nolan M."/>
            <person name="Lucas S."/>
            <person name="Hammon N."/>
            <person name="Deshpande S."/>
            <person name="Cheng J.F."/>
            <person name="Tapia R."/>
            <person name="Goodwin L."/>
            <person name="Pitluck S."/>
            <person name="Huntemann M."/>
            <person name="Liolios K."/>
            <person name="Ivanova N."/>
            <person name="Pagani I."/>
            <person name="Mavromatis K."/>
            <person name="Ovchinikova G."/>
            <person name="Pati A."/>
            <person name="Chen A."/>
            <person name="Palaniappan K."/>
            <person name="Land M."/>
            <person name="Hauser L."/>
            <person name="Brambilla E.M."/>
            <person name="Rohde M."/>
            <person name="Spring S."/>
            <person name="Sikorski J."/>
            <person name="Goker M."/>
            <person name="Woyke T."/>
            <person name="Bristow J."/>
            <person name="Eisen J.A."/>
            <person name="Markowitz V."/>
            <person name="Hugenholtz P."/>
            <person name="Kyrpides N.C."/>
            <person name="Klenk H.P."/>
            <person name="Detter J.C."/>
        </authorList>
    </citation>
    <scope>NUCLEOTIDE SEQUENCE [LARGE SCALE GENOMIC DNA]</scope>
    <source>
        <strain evidence="18">DSM 8271 / FlGlyR</strain>
    </source>
</reference>
<dbReference type="EMBL" id="CP002547">
    <property type="protein sequence ID" value="ADY57109.1"/>
    <property type="molecule type" value="Genomic_DNA"/>
</dbReference>
<comment type="similarity">
    <text evidence="2 14">Belongs to the NifD/NifK/NifE/NifN family.</text>
</comment>
<dbReference type="SUPFAM" id="SSF53807">
    <property type="entry name" value="Helical backbone' metal receptor"/>
    <property type="match status" value="1"/>
</dbReference>
<dbReference type="InterPro" id="IPR000510">
    <property type="entry name" value="Nase/OxRdtase_comp1"/>
</dbReference>
<evidence type="ECO:0000256" key="5">
    <source>
        <dbReference type="ARBA" id="ARBA00014775"/>
    </source>
</evidence>
<evidence type="ECO:0000256" key="4">
    <source>
        <dbReference type="ARBA" id="ARBA00012773"/>
    </source>
</evidence>
<organism evidence="17 18">
    <name type="scientific">Syntrophobotulus glycolicus (strain DSM 8271 / FlGlyR)</name>
    <dbReference type="NCBI Taxonomy" id="645991"/>
    <lineage>
        <taxon>Bacteria</taxon>
        <taxon>Bacillati</taxon>
        <taxon>Bacillota</taxon>
        <taxon>Clostridia</taxon>
        <taxon>Eubacteriales</taxon>
        <taxon>Desulfitobacteriaceae</taxon>
        <taxon>Syntrophobotulus</taxon>
    </lineage>
</organism>
<dbReference type="InterPro" id="IPR000318">
    <property type="entry name" value="Nase_comp1_CS"/>
</dbReference>
<evidence type="ECO:0000256" key="15">
    <source>
        <dbReference type="RuleBase" id="RU364127"/>
    </source>
</evidence>
<evidence type="ECO:0000256" key="10">
    <source>
        <dbReference type="ARBA" id="ARBA00023004"/>
    </source>
</evidence>
<keyword evidence="11 15" id="KW-0411">Iron-sulfur</keyword>
<evidence type="ECO:0000256" key="2">
    <source>
        <dbReference type="ARBA" id="ARBA00011002"/>
    </source>
</evidence>
<keyword evidence="9 15" id="KW-0560">Oxidoreductase</keyword>
<dbReference type="Gene3D" id="3.40.50.1980">
    <property type="entry name" value="Nitrogenase molybdenum iron protein domain"/>
    <property type="match status" value="3"/>
</dbReference>
<evidence type="ECO:0000256" key="7">
    <source>
        <dbReference type="ARBA" id="ARBA00022741"/>
    </source>
</evidence>
<comment type="cofactor">
    <cofactor evidence="15">
        <name>[8Fe-7S] cluster</name>
        <dbReference type="ChEBI" id="CHEBI:21143"/>
    </cofactor>
    <text evidence="15">Binds 1 [8Fe-7S] cluster per heterodimer.</text>
</comment>
<reference evidence="18" key="2">
    <citation type="submission" date="2011-02" db="EMBL/GenBank/DDBJ databases">
        <title>The complete genome of Syntrophobotulus glycolicus DSM 8271.</title>
        <authorList>
            <person name="Lucas S."/>
            <person name="Copeland A."/>
            <person name="Lapidus A."/>
            <person name="Bruce D."/>
            <person name="Goodwin L."/>
            <person name="Pitluck S."/>
            <person name="Kyrpides N."/>
            <person name="Mavromatis K."/>
            <person name="Pagani I."/>
            <person name="Ivanova N."/>
            <person name="Mikhailova N."/>
            <person name="Chertkov O."/>
            <person name="Held B."/>
            <person name="Detter J.C."/>
            <person name="Tapia R."/>
            <person name="Han C."/>
            <person name="Land M."/>
            <person name="Hauser L."/>
            <person name="Markowitz V."/>
            <person name="Cheng J.-F."/>
            <person name="Hugenholtz P."/>
            <person name="Woyke T."/>
            <person name="Wu D."/>
            <person name="Spring S."/>
            <person name="Schroeder M."/>
            <person name="Brambilla E."/>
            <person name="Klenk H.-P."/>
            <person name="Eisen J.A."/>
        </authorList>
    </citation>
    <scope>NUCLEOTIDE SEQUENCE [LARGE SCALE GENOMIC DNA]</scope>
    <source>
        <strain evidence="18">DSM 8271 / FlGlyR</strain>
    </source>
</reference>
<keyword evidence="6 15" id="KW-0479">Metal-binding</keyword>
<sequence>MSKDNCKQTTCQENSYANEILDWMATEEYKEKNFAREALVINPSKACQPYGAMLCALGVDGCLPFVHGSQGCAAYFRACLSRHTREPIPLVSDSMTEDAAVFGGQANLVEGLRNAIATYKPSIIAMFSSCMAEVIGDDMKSFIANARTQGAVPEDFPIAYGNTPSFVGSHIIGYDNMLKGLLQSLADTRQGKWTNGRLYVVPGFDLYPGNLREYKRMITAMGIYMTMLPDPTEALDSPNTGEYKMYQPGTPMAELADALNASAFLFTQKYSTAGTQKFVKNVQKINSEAVTMPVGIRNTDEFLMTLHKMTGKSIPAELEAERGRAVDAATDAHQYIHGKRFALYGDPDLLLGVVGFLLEMGGIPVHIVCTNGNETFHKEMDRLLASSPFGTEGKVYLGKDLWHLRSLLMTDPVDMLIGDSHGKRLAKDAKIPLARIGFFLTDRVHLHRQPIIGYQGAINLVTMIANMFIDEYDRNCPDERFEVLR</sequence>
<dbReference type="KEGG" id="sgy:Sgly_2839"/>
<gene>
    <name evidence="17" type="ordered locus">Sgly_2839</name>
</gene>
<keyword evidence="10 15" id="KW-0408">Iron</keyword>
<comment type="catalytic activity">
    <reaction evidence="13 15">
        <text>N2 + 8 reduced [2Fe-2S]-[ferredoxin] + 16 ATP + 16 H2O = H2 + 8 oxidized [2Fe-2S]-[ferredoxin] + 2 NH4(+) + 16 ADP + 16 phosphate + 6 H(+)</text>
        <dbReference type="Rhea" id="RHEA:21448"/>
        <dbReference type="Rhea" id="RHEA-COMP:10000"/>
        <dbReference type="Rhea" id="RHEA-COMP:10001"/>
        <dbReference type="ChEBI" id="CHEBI:15377"/>
        <dbReference type="ChEBI" id="CHEBI:15378"/>
        <dbReference type="ChEBI" id="CHEBI:17997"/>
        <dbReference type="ChEBI" id="CHEBI:18276"/>
        <dbReference type="ChEBI" id="CHEBI:28938"/>
        <dbReference type="ChEBI" id="CHEBI:30616"/>
        <dbReference type="ChEBI" id="CHEBI:33737"/>
        <dbReference type="ChEBI" id="CHEBI:33738"/>
        <dbReference type="ChEBI" id="CHEBI:43474"/>
        <dbReference type="ChEBI" id="CHEBI:456216"/>
        <dbReference type="EC" id="1.18.6.1"/>
    </reaction>
</comment>
<dbReference type="Gene3D" id="1.20.89.10">
    <property type="entry name" value="Nitrogenase Molybdenum-iron Protein, subunit B, domain 4"/>
    <property type="match status" value="1"/>
</dbReference>
<evidence type="ECO:0000256" key="11">
    <source>
        <dbReference type="ARBA" id="ARBA00023014"/>
    </source>
</evidence>
<evidence type="ECO:0000256" key="14">
    <source>
        <dbReference type="RuleBase" id="RU004021"/>
    </source>
</evidence>
<dbReference type="OrthoDB" id="9800746at2"/>
<dbReference type="InterPro" id="IPR050152">
    <property type="entry name" value="ChlB/BchB/BchZ"/>
</dbReference>
<dbReference type="PANTHER" id="PTHR33712">
    <property type="entry name" value="LIGHT-INDEPENDENT PROTOCHLOROPHYLLIDE REDUCTASE SUBUNIT B"/>
    <property type="match status" value="1"/>
</dbReference>
<dbReference type="STRING" id="645991.Sgly_2839"/>
<dbReference type="PROSITE" id="PS00699">
    <property type="entry name" value="NITROGENASE_1_1"/>
    <property type="match status" value="1"/>
</dbReference>
<evidence type="ECO:0000256" key="1">
    <source>
        <dbReference type="ARBA" id="ARBA00002621"/>
    </source>
</evidence>
<dbReference type="Proteomes" id="UP000007488">
    <property type="component" value="Chromosome"/>
</dbReference>
<dbReference type="PANTHER" id="PTHR33712:SF7">
    <property type="entry name" value="LIGHT-INDEPENDENT PROTOCHLOROPHYLLIDE REDUCTASE SUBUNIT B"/>
    <property type="match status" value="1"/>
</dbReference>
<feature type="domain" description="Nitrogenase/oxidoreductase component 1" evidence="16">
    <location>
        <begin position="47"/>
        <end position="468"/>
    </location>
</feature>
<dbReference type="RefSeq" id="WP_013625929.1">
    <property type="nucleotide sequence ID" value="NC_015172.1"/>
</dbReference>
<keyword evidence="7 15" id="KW-0547">Nucleotide-binding</keyword>
<accession>F0SYJ7</accession>
<dbReference type="GO" id="GO:0005524">
    <property type="term" value="F:ATP binding"/>
    <property type="evidence" value="ECO:0007669"/>
    <property type="project" value="UniProtKB-KW"/>
</dbReference>
<dbReference type="GO" id="GO:0046872">
    <property type="term" value="F:metal ion binding"/>
    <property type="evidence" value="ECO:0007669"/>
    <property type="project" value="UniProtKB-KW"/>
</dbReference>
<evidence type="ECO:0000256" key="3">
    <source>
        <dbReference type="ARBA" id="ARBA00011462"/>
    </source>
</evidence>
<evidence type="ECO:0000256" key="9">
    <source>
        <dbReference type="ARBA" id="ARBA00023002"/>
    </source>
</evidence>
<dbReference type="Pfam" id="PF00148">
    <property type="entry name" value="Oxidored_nitro"/>
    <property type="match status" value="1"/>
</dbReference>
<keyword evidence="8 15" id="KW-0067">ATP-binding</keyword>
<dbReference type="GO" id="GO:0016612">
    <property type="term" value="C:molybdenum-iron nitrogenase complex"/>
    <property type="evidence" value="ECO:0007669"/>
    <property type="project" value="InterPro"/>
</dbReference>
<evidence type="ECO:0000313" key="18">
    <source>
        <dbReference type="Proteomes" id="UP000007488"/>
    </source>
</evidence>
<proteinExistence type="inferred from homology"/>
<dbReference type="AlphaFoldDB" id="F0SYJ7"/>
<dbReference type="InterPro" id="IPR005976">
    <property type="entry name" value="Nase_Mo-Fe_CF_bsu"/>
</dbReference>
<dbReference type="GO" id="GO:0016163">
    <property type="term" value="F:nitrogenase activity"/>
    <property type="evidence" value="ECO:0007669"/>
    <property type="project" value="UniProtKB-EC"/>
</dbReference>
<evidence type="ECO:0000256" key="6">
    <source>
        <dbReference type="ARBA" id="ARBA00022723"/>
    </source>
</evidence>
<dbReference type="eggNOG" id="COG2710">
    <property type="taxonomic scope" value="Bacteria"/>
</dbReference>
<evidence type="ECO:0000256" key="12">
    <source>
        <dbReference type="ARBA" id="ARBA00023231"/>
    </source>
</evidence>